<name>A0ACC0HN94_9ERIC</name>
<protein>
    <submittedName>
        <fullName evidence="1">Uncharacterized protein</fullName>
    </submittedName>
</protein>
<organism evidence="1 2">
    <name type="scientific">Camellia lanceoleosa</name>
    <dbReference type="NCBI Taxonomy" id="1840588"/>
    <lineage>
        <taxon>Eukaryota</taxon>
        <taxon>Viridiplantae</taxon>
        <taxon>Streptophyta</taxon>
        <taxon>Embryophyta</taxon>
        <taxon>Tracheophyta</taxon>
        <taxon>Spermatophyta</taxon>
        <taxon>Magnoliopsida</taxon>
        <taxon>eudicotyledons</taxon>
        <taxon>Gunneridae</taxon>
        <taxon>Pentapetalae</taxon>
        <taxon>asterids</taxon>
        <taxon>Ericales</taxon>
        <taxon>Theaceae</taxon>
        <taxon>Camellia</taxon>
    </lineage>
</organism>
<gene>
    <name evidence="1" type="ORF">LOK49_LG05G01262</name>
</gene>
<evidence type="ECO:0000313" key="1">
    <source>
        <dbReference type="EMBL" id="KAI8014675.1"/>
    </source>
</evidence>
<dbReference type="EMBL" id="CM045761">
    <property type="protein sequence ID" value="KAI8014675.1"/>
    <property type="molecule type" value="Genomic_DNA"/>
</dbReference>
<reference evidence="1 2" key="1">
    <citation type="journal article" date="2022" name="Plant J.">
        <title>Chromosome-level genome of Camellia lanceoleosa provides a valuable resource for understanding genome evolution and self-incompatibility.</title>
        <authorList>
            <person name="Gong W."/>
            <person name="Xiao S."/>
            <person name="Wang L."/>
            <person name="Liao Z."/>
            <person name="Chang Y."/>
            <person name="Mo W."/>
            <person name="Hu G."/>
            <person name="Li W."/>
            <person name="Zhao G."/>
            <person name="Zhu H."/>
            <person name="Hu X."/>
            <person name="Ji K."/>
            <person name="Xiang X."/>
            <person name="Song Q."/>
            <person name="Yuan D."/>
            <person name="Jin S."/>
            <person name="Zhang L."/>
        </authorList>
    </citation>
    <scope>NUCLEOTIDE SEQUENCE [LARGE SCALE GENOMIC DNA]</scope>
    <source>
        <strain evidence="1">SQ_2022a</strain>
    </source>
</reference>
<proteinExistence type="predicted"/>
<evidence type="ECO:0000313" key="2">
    <source>
        <dbReference type="Proteomes" id="UP001060215"/>
    </source>
</evidence>
<sequence length="132" mass="15088">MKERKSVKFNLQQQQQQHHHQNGHLSPFKFAKLLDPEASWDKDQLGDVLHWIRQVVALVCGLLWGTIPLVGGIWIIVFLVISSGIIYGYYAMILKIDEEDFGGHGALLQEGLFVSIMLFLLAWILVYSLAHF</sequence>
<accession>A0ACC0HN94</accession>
<dbReference type="Proteomes" id="UP001060215">
    <property type="component" value="Chromosome 4"/>
</dbReference>
<comment type="caution">
    <text evidence="1">The sequence shown here is derived from an EMBL/GenBank/DDBJ whole genome shotgun (WGS) entry which is preliminary data.</text>
</comment>
<keyword evidence="2" id="KW-1185">Reference proteome</keyword>